<dbReference type="GO" id="GO:0005886">
    <property type="term" value="C:plasma membrane"/>
    <property type="evidence" value="ECO:0007669"/>
    <property type="project" value="TreeGrafter"/>
</dbReference>
<keyword evidence="2 20" id="KW-0121">Carboxypeptidase</keyword>
<dbReference type="OMA" id="GMPPEFW"/>
<dbReference type="EC" id="3.4.-.-" evidence="20"/>
<protein>
    <recommendedName>
        <fullName evidence="12 20">Angiotensin-converting enzyme</fullName>
        <ecNumber evidence="20">3.4.-.-</ecNumber>
    </recommendedName>
</protein>
<dbReference type="SUPFAM" id="SSF55486">
    <property type="entry name" value="Metalloproteases ('zincins'), catalytic domain"/>
    <property type="match status" value="3"/>
</dbReference>
<organism evidence="23">
    <name type="scientific">Culicoides sonorensis</name>
    <name type="common">Biting midge</name>
    <dbReference type="NCBI Taxonomy" id="179676"/>
    <lineage>
        <taxon>Eukaryota</taxon>
        <taxon>Metazoa</taxon>
        <taxon>Ecdysozoa</taxon>
        <taxon>Arthropoda</taxon>
        <taxon>Hexapoda</taxon>
        <taxon>Insecta</taxon>
        <taxon>Pterygota</taxon>
        <taxon>Neoptera</taxon>
        <taxon>Endopterygota</taxon>
        <taxon>Diptera</taxon>
        <taxon>Nematocera</taxon>
        <taxon>Chironomoidea</taxon>
        <taxon>Ceratopogonidae</taxon>
        <taxon>Ceratopogoninae</taxon>
        <taxon>Culicoides</taxon>
        <taxon>Monoculicoides</taxon>
    </lineage>
</organism>
<feature type="active site" description="Proton donor 2" evidence="14">
    <location>
        <position position="1112"/>
    </location>
</feature>
<gene>
    <name evidence="23" type="primary">CSON012182</name>
</gene>
<evidence type="ECO:0000256" key="22">
    <source>
        <dbReference type="SAM" id="SignalP"/>
    </source>
</evidence>
<dbReference type="GO" id="GO:0004180">
    <property type="term" value="F:carboxypeptidase activity"/>
    <property type="evidence" value="ECO:0007669"/>
    <property type="project" value="UniProtKB-KW"/>
</dbReference>
<keyword evidence="6 20" id="KW-0378">Hydrolase</keyword>
<feature type="signal peptide" evidence="22">
    <location>
        <begin position="1"/>
        <end position="20"/>
    </location>
</feature>
<dbReference type="EMBL" id="UFQT01000055">
    <property type="protein sequence ID" value="SSX19099.1"/>
    <property type="molecule type" value="Genomic_DNA"/>
</dbReference>
<keyword evidence="7 16" id="KW-0862">Zinc</keyword>
<dbReference type="InterPro" id="IPR001548">
    <property type="entry name" value="Peptidase_M2"/>
</dbReference>
<feature type="active site" description="Proton acceptor 1" evidence="13">
    <location>
        <position position="1571"/>
    </location>
</feature>
<evidence type="ECO:0000256" key="16">
    <source>
        <dbReference type="PIRSR" id="PIRSR601548-3"/>
    </source>
</evidence>
<evidence type="ECO:0000256" key="17">
    <source>
        <dbReference type="PIRSR" id="PIRSR601548-4"/>
    </source>
</evidence>
<evidence type="ECO:0000256" key="10">
    <source>
        <dbReference type="ARBA" id="ARBA00023180"/>
    </source>
</evidence>
<feature type="binding site" evidence="16">
    <location>
        <position position="1574"/>
    </location>
    <ligand>
        <name>Zn(2+)</name>
        <dbReference type="ChEBI" id="CHEBI:29105"/>
        <label>1</label>
        <note>catalytic</note>
    </ligand>
</feature>
<comment type="caution">
    <text evidence="19">Lacks conserved residue(s) required for the propagation of feature annotation.</text>
</comment>
<evidence type="ECO:0000256" key="5">
    <source>
        <dbReference type="ARBA" id="ARBA00022729"/>
    </source>
</evidence>
<evidence type="ECO:0000256" key="18">
    <source>
        <dbReference type="PIRSR" id="PIRSR601548-8"/>
    </source>
</evidence>
<evidence type="ECO:0000256" key="13">
    <source>
        <dbReference type="PIRSR" id="PIRSR601548-1"/>
    </source>
</evidence>
<feature type="binding site" evidence="18">
    <location>
        <position position="982"/>
    </location>
    <ligand>
        <name>Zn(2+)</name>
        <dbReference type="ChEBI" id="CHEBI:29105"/>
        <label>2</label>
        <note>catalytic</note>
    </ligand>
</feature>
<feature type="active site" description="Proton donor 1" evidence="13">
    <location>
        <position position="1700"/>
    </location>
</feature>
<dbReference type="GO" id="GO:0006508">
    <property type="term" value="P:proteolysis"/>
    <property type="evidence" value="ECO:0007669"/>
    <property type="project" value="UniProtKB-KW"/>
</dbReference>
<evidence type="ECO:0000256" key="8">
    <source>
        <dbReference type="ARBA" id="ARBA00023049"/>
    </source>
</evidence>
<evidence type="ECO:0000256" key="14">
    <source>
        <dbReference type="PIRSR" id="PIRSR601548-11"/>
    </source>
</evidence>
<evidence type="ECO:0000256" key="19">
    <source>
        <dbReference type="PROSITE-ProRule" id="PRU01355"/>
    </source>
</evidence>
<sequence>MKKIFILIVSAFCLISSSDGSTKALTEAEMLKILEDYNKAAQSYCNKQVVTEWNFQTDVTNDEKQKEAVSKLTNLKNIYSENRKKTVTFHDAAAVEYAKFQLEWYEKHFKDAKPENYGLAVQRQLKQLQNIGTSILSESDLNEFNKAVGNMAQIYSSATICPHDKPDCTEDERLTLNPDIEGVLSKSRNYDELLHTWKEWHANSGRPMLQDYKAYVRLMNIAAEQNGFEDAGEMWRDKYEDAHLIDTVDRLWADIEPLYDELHKYVRFQLVEMYKDKLNKDDSMIPAHLLGNMWAQDWSNLYQELRPFKNASLVDVTAAMKEQGYNAKKMFTMSDEFYMSLGLPTSNMSYGEKAVIEKPENVVIVCHASAWDFCDAEDFRIKQCTEVAMGDFVTVHHEMGHIMYYILYKNQPLVLRTGATPAFHEAVGDAIAMSVSTPKHLQAIGLLKDYEDSEADNINALFSMALERLAFLPFGLLVDKWRWDVFSNKITEQEWNAHWWELREKYQKVTRPIKAEENDFDPGAKYHVPNNSQYIAYFLAHLLEFQMYKALCIDAGQYNPNNASSEPLHKCDFYNNKNAGDRLRNGLSLGSSQNPQTALKALTDENDINASALLEYFKPLYDFLKEENRKLKEQRMTEILAEYDEKITKMCNKVNIADWDKITDLGNKDKEEIYNKAVLEKAVLTKEYFENYFKGENPDDYEDPLIKRQILQVNTLGIDILPDKDLSELTETINKMSGIYGTAKICPYKKQQCNENEKLSLDPNLYFILANSTDYEELEYVWEAWRANTGRLMLDDYEKYVNLVNKAAKENGLNDYGDLWRKTYEYENLTESVEKMWQQVEPLYDELHYYVKTQLASLYPAQVDAYNKLMPAHLLGNMWAQSWVNLYDRIRPFKNGSDLDVTEEMINQDYTPERMFEMSDEFFKNLGLEDNEMSYRPPSIIEKPNDREIQCHASAWDFCDGKDFRIKMCTNVNQVDLITVHHEMGHIQYYILYKDQPQVLRQGANPAFHEAVGDTIALSVSSPQHLKKQGLIENYEDSYENDINALFKMALERVAFLPFGYLIDKWRWDVFSGAVKKEDWNDHWWNLVMKYQKIEPPVKRDENDFDPGAKFHVPADYQYIAYFIAHILEFQMHRALCIEAGEYDPQNPEKSPLHHCDIDDSKAAGKKLRAGLELGLSKHWSEALEAMTGETDVTGDSLMEFFSPLYDFLVKENQKQREKEMEFILTSYDHDSSIMLNKLVSAEWDVATDVNNEEKQKKLEEMTLESAKFKRDEYEKNFANINIDDFENVNSKRQLKYLTKLGLDILSDDDLKNLTNVKNRMENVYNTAKICPFENQDCDLEKEGLSLDPGITELLAYSTDFAEQKYAWEQWHSRFGESSGVRAEYARYVELVNKGAKADGYEDYGAMWRETYEDEKLLENIEQLWIKVEPLYTELQKYMRRRLLGLYKAQMDLDDELLPAHLLGNMWAQSWTNLYDRTKPFAKGALIDVTQAMNDQNYTALKMFEMSDEFFLNLGLESNEMSYTGNSMITKPPDREVACHASAWDFSDGKDYRIKMCTKVNQEDFITVHHEMGHIQYFILYKDLPEVFRTGANPGFHEAVGDTIALSVSTPKHLKKIGLLTDYTDSYENDINSLYKMALERVAFLPFGYLIDKWRWDVFSGKVPQSSWNKHWWDLREKYQKIRAPVNRTESDFDPAAKYHIPADSQYIAYFVAHILEFQMHRALCIEAGEYDPQNPEKNPLHNCDIDGSKAAGNKLRAGLKLGLSEHWSVALKAMTGDEEIKADAILEYFAPLKKFLEEENKKPLDEEDNTSQLVPIIVGSIIGGLLVIGLVTYLIIHFKNKNQQTQLPMPVPASNQE</sequence>
<keyword evidence="21" id="KW-0812">Transmembrane</keyword>
<feature type="active site" description="Proton acceptor 1" evidence="14">
    <location>
        <position position="398"/>
    </location>
</feature>
<evidence type="ECO:0000313" key="24">
    <source>
        <dbReference type="EMBL" id="SSX19099.1"/>
    </source>
</evidence>
<dbReference type="PRINTS" id="PR00791">
    <property type="entry name" value="PEPDIPTASEA"/>
</dbReference>
<keyword evidence="10 20" id="KW-0325">Glycoprotein</keyword>
<proteinExistence type="inferred from homology"/>
<dbReference type="GO" id="GO:0008237">
    <property type="term" value="F:metallopeptidase activity"/>
    <property type="evidence" value="ECO:0007669"/>
    <property type="project" value="UniProtKB-KW"/>
</dbReference>
<comment type="similarity">
    <text evidence="1 19 20">Belongs to the peptidase M2 family.</text>
</comment>
<accession>A0A336K7H9</accession>
<comment type="catalytic activity">
    <reaction evidence="11">
        <text>Release of a C-terminal dipeptide, oligopeptide-|-Xaa-Yaa, when Xaa is not Pro, and Yaa is neither Asp nor Glu. Thus, conversion of angiotensin I to angiotensin II, with increase in vasoconstrictor activity, but no action on angiotensin II.</text>
        <dbReference type="EC" id="3.4.15.1"/>
    </reaction>
</comment>
<dbReference type="PROSITE" id="PS52011">
    <property type="entry name" value="PEPTIDASE_M2"/>
    <property type="match status" value="3"/>
</dbReference>
<dbReference type="GO" id="GO:0046872">
    <property type="term" value="F:metal ion binding"/>
    <property type="evidence" value="ECO:0007669"/>
    <property type="project" value="UniProtKB-KW"/>
</dbReference>
<feature type="binding site" evidence="18">
    <location>
        <position position="986"/>
    </location>
    <ligand>
        <name>Zn(2+)</name>
        <dbReference type="ChEBI" id="CHEBI:29105"/>
        <label>2</label>
        <note>catalytic</note>
    </ligand>
</feature>
<evidence type="ECO:0000256" key="11">
    <source>
        <dbReference type="ARBA" id="ARBA00036868"/>
    </source>
</evidence>
<feature type="chain" id="PRO_5033778004" description="Angiotensin-converting enzyme" evidence="22">
    <location>
        <begin position="21"/>
        <end position="1858"/>
    </location>
</feature>
<dbReference type="FunFam" id="1.10.1370.30:FF:000004">
    <property type="entry name" value="Angiotensin-converting enzyme"/>
    <property type="match status" value="3"/>
</dbReference>
<reference evidence="24" key="2">
    <citation type="submission" date="2018-07" db="EMBL/GenBank/DDBJ databases">
        <authorList>
            <person name="Quirk P.G."/>
            <person name="Krulwich T.A."/>
        </authorList>
    </citation>
    <scope>NUCLEOTIDE SEQUENCE</scope>
</reference>
<dbReference type="PANTHER" id="PTHR10514">
    <property type="entry name" value="ANGIOTENSIN-CONVERTING ENZYME"/>
    <property type="match status" value="1"/>
</dbReference>
<dbReference type="Pfam" id="PF01401">
    <property type="entry name" value="Peptidase_M2"/>
    <property type="match status" value="2"/>
</dbReference>
<comment type="cofactor">
    <cofactor evidence="20">
        <name>Zn(2+)</name>
        <dbReference type="ChEBI" id="CHEBI:29105"/>
    </cofactor>
    <text evidence="20">Binds 2 Zn(2+) ions per subunit.</text>
</comment>
<keyword evidence="3 20" id="KW-0645">Protease</keyword>
<evidence type="ECO:0000256" key="4">
    <source>
        <dbReference type="ARBA" id="ARBA00022723"/>
    </source>
</evidence>
<name>A0A336K7H9_CULSO</name>
<feature type="binding site" evidence="16">
    <location>
        <position position="1570"/>
    </location>
    <ligand>
        <name>Zn(2+)</name>
        <dbReference type="ChEBI" id="CHEBI:29105"/>
        <label>1</label>
        <note>catalytic</note>
    </ligand>
</feature>
<evidence type="ECO:0000256" key="2">
    <source>
        <dbReference type="ARBA" id="ARBA00022645"/>
    </source>
</evidence>
<dbReference type="VEuPathDB" id="VectorBase:CSON012182"/>
<dbReference type="GO" id="GO:0008241">
    <property type="term" value="F:peptidyl-dipeptidase activity"/>
    <property type="evidence" value="ECO:0007669"/>
    <property type="project" value="UniProtKB-EC"/>
</dbReference>
<feature type="binding site" evidence="18">
    <location>
        <position position="1010"/>
    </location>
    <ligand>
        <name>Zn(2+)</name>
        <dbReference type="ChEBI" id="CHEBI:29105"/>
        <label>2</label>
        <note>catalytic</note>
    </ligand>
</feature>
<evidence type="ECO:0000256" key="9">
    <source>
        <dbReference type="ARBA" id="ARBA00023157"/>
    </source>
</evidence>
<feature type="disulfide bond" evidence="19">
    <location>
        <begin position="951"/>
        <end position="969"/>
    </location>
</feature>
<keyword evidence="21" id="KW-1133">Transmembrane helix</keyword>
<feature type="transmembrane region" description="Helical" evidence="21">
    <location>
        <begin position="1814"/>
        <end position="1837"/>
    </location>
</feature>
<evidence type="ECO:0000256" key="6">
    <source>
        <dbReference type="ARBA" id="ARBA00022801"/>
    </source>
</evidence>
<feature type="binding site" evidence="16">
    <location>
        <position position="1598"/>
    </location>
    <ligand>
        <name>Zn(2+)</name>
        <dbReference type="ChEBI" id="CHEBI:29105"/>
        <label>1</label>
        <note>catalytic</note>
    </ligand>
</feature>
<evidence type="ECO:0000256" key="15">
    <source>
        <dbReference type="PIRSR" id="PIRSR601548-2"/>
    </source>
</evidence>
<reference evidence="23" key="1">
    <citation type="submission" date="2018-04" db="EMBL/GenBank/DDBJ databases">
        <authorList>
            <person name="Go L.Y."/>
            <person name="Mitchell J.A."/>
        </authorList>
    </citation>
    <scope>NUCLEOTIDE SEQUENCE</scope>
    <source>
        <tissue evidence="23">Whole organism</tissue>
    </source>
</reference>
<dbReference type="PANTHER" id="PTHR10514:SF27">
    <property type="entry name" value="ANGIOTENSIN-CONVERTING ENZYME"/>
    <property type="match status" value="1"/>
</dbReference>
<evidence type="ECO:0000256" key="12">
    <source>
        <dbReference type="ARBA" id="ARBA00039858"/>
    </source>
</evidence>
<feature type="disulfide bond" evidence="17">
    <location>
        <begin position="1725"/>
        <end position="1744"/>
    </location>
</feature>
<evidence type="ECO:0000256" key="7">
    <source>
        <dbReference type="ARBA" id="ARBA00022833"/>
    </source>
</evidence>
<dbReference type="EMBL" id="UFQS01000055">
    <property type="protein sequence ID" value="SSW98713.1"/>
    <property type="molecule type" value="Genomic_DNA"/>
</dbReference>
<dbReference type="CDD" id="cd06461">
    <property type="entry name" value="M2_ACE"/>
    <property type="match status" value="3"/>
</dbReference>
<feature type="disulfide bond" evidence="19">
    <location>
        <begin position="366"/>
        <end position="384"/>
    </location>
</feature>
<feature type="binding site" evidence="15">
    <location>
        <position position="1412"/>
    </location>
    <ligand>
        <name>chloride</name>
        <dbReference type="ChEBI" id="CHEBI:17996"/>
        <label>1</label>
    </ligand>
</feature>
<evidence type="ECO:0000256" key="1">
    <source>
        <dbReference type="ARBA" id="ARBA00008139"/>
    </source>
</evidence>
<evidence type="ECO:0000256" key="20">
    <source>
        <dbReference type="RuleBase" id="RU361144"/>
    </source>
</evidence>
<keyword evidence="8 20" id="KW-0482">Metalloprotease</keyword>
<evidence type="ECO:0000313" key="23">
    <source>
        <dbReference type="EMBL" id="SSW98713.1"/>
    </source>
</evidence>
<keyword evidence="9 17" id="KW-1015">Disulfide bond</keyword>
<feature type="active site" description="Proton donor 1" evidence="14">
    <location>
        <position position="527"/>
    </location>
</feature>
<evidence type="ECO:0000256" key="3">
    <source>
        <dbReference type="ARBA" id="ARBA00022670"/>
    </source>
</evidence>
<keyword evidence="5 22" id="KW-0732">Signal</keyword>
<feature type="disulfide bond" evidence="17 19">
    <location>
        <begin position="1539"/>
        <end position="1557"/>
    </location>
</feature>
<keyword evidence="21" id="KW-0472">Membrane</keyword>
<evidence type="ECO:0000256" key="21">
    <source>
        <dbReference type="SAM" id="Phobius"/>
    </source>
</evidence>
<dbReference type="Gene3D" id="1.10.1370.30">
    <property type="match status" value="2"/>
</dbReference>
<keyword evidence="4 16" id="KW-0479">Metal-binding</keyword>
<feature type="active site" description="Proton acceptor 2" evidence="14">
    <location>
        <position position="983"/>
    </location>
</feature>